<dbReference type="InParanoid" id="A0A7M7NZB5"/>
<feature type="disulfide bond" evidence="6">
    <location>
        <begin position="531"/>
        <end position="541"/>
    </location>
</feature>
<feature type="domain" description="EGF-like" evidence="8">
    <location>
        <begin position="402"/>
        <end position="441"/>
    </location>
</feature>
<dbReference type="SUPFAM" id="SSF49899">
    <property type="entry name" value="Concanavalin A-like lectins/glucanases"/>
    <property type="match status" value="1"/>
</dbReference>
<keyword evidence="4 6" id="KW-1015">Disulfide bond</keyword>
<evidence type="ECO:0000259" key="8">
    <source>
        <dbReference type="PROSITE" id="PS50026"/>
    </source>
</evidence>
<evidence type="ECO:0000256" key="1">
    <source>
        <dbReference type="ARBA" id="ARBA00022536"/>
    </source>
</evidence>
<dbReference type="SMART" id="SM00179">
    <property type="entry name" value="EGF_CA"/>
    <property type="match status" value="6"/>
</dbReference>
<reference evidence="10" key="2">
    <citation type="submission" date="2021-01" db="UniProtKB">
        <authorList>
            <consortium name="EnsemblMetazoa"/>
        </authorList>
    </citation>
    <scope>IDENTIFICATION</scope>
</reference>
<comment type="caution">
    <text evidence="6">Lacks conserved residue(s) required for the propagation of feature annotation.</text>
</comment>
<evidence type="ECO:0000256" key="4">
    <source>
        <dbReference type="ARBA" id="ARBA00023157"/>
    </source>
</evidence>
<proteinExistence type="predicted"/>
<dbReference type="AlphaFoldDB" id="A0A7M7NZB5"/>
<feature type="domain" description="VWFC" evidence="9">
    <location>
        <begin position="273"/>
        <end position="329"/>
    </location>
</feature>
<dbReference type="PROSITE" id="PS50184">
    <property type="entry name" value="VWFC_2"/>
    <property type="match status" value="2"/>
</dbReference>
<feature type="domain" description="EGF-like" evidence="8">
    <location>
        <begin position="608"/>
        <end position="642"/>
    </location>
</feature>
<reference evidence="11" key="1">
    <citation type="submission" date="2015-02" db="EMBL/GenBank/DDBJ databases">
        <title>Genome sequencing for Strongylocentrotus purpuratus.</title>
        <authorList>
            <person name="Murali S."/>
            <person name="Liu Y."/>
            <person name="Vee V."/>
            <person name="English A."/>
            <person name="Wang M."/>
            <person name="Skinner E."/>
            <person name="Han Y."/>
            <person name="Muzny D.M."/>
            <person name="Worley K.C."/>
            <person name="Gibbs R.A."/>
        </authorList>
    </citation>
    <scope>NUCLEOTIDE SEQUENCE</scope>
</reference>
<dbReference type="SUPFAM" id="SSF57603">
    <property type="entry name" value="FnI-like domain"/>
    <property type="match status" value="2"/>
</dbReference>
<dbReference type="Proteomes" id="UP000007110">
    <property type="component" value="Unassembled WGS sequence"/>
</dbReference>
<dbReference type="GeneID" id="589496"/>
<dbReference type="InterPro" id="IPR000152">
    <property type="entry name" value="EGF-type_Asp/Asn_hydroxyl_site"/>
</dbReference>
<dbReference type="InterPro" id="IPR024731">
    <property type="entry name" value="NELL2-like_EGF"/>
</dbReference>
<organism evidence="10 11">
    <name type="scientific">Strongylocentrotus purpuratus</name>
    <name type="common">Purple sea urchin</name>
    <dbReference type="NCBI Taxonomy" id="7668"/>
    <lineage>
        <taxon>Eukaryota</taxon>
        <taxon>Metazoa</taxon>
        <taxon>Echinodermata</taxon>
        <taxon>Eleutherozoa</taxon>
        <taxon>Echinozoa</taxon>
        <taxon>Echinoidea</taxon>
        <taxon>Euechinoidea</taxon>
        <taxon>Echinacea</taxon>
        <taxon>Camarodonta</taxon>
        <taxon>Echinidea</taxon>
        <taxon>Strongylocentrotidae</taxon>
        <taxon>Strongylocentrotus</taxon>
    </lineage>
</organism>
<dbReference type="RefSeq" id="XP_030843761.1">
    <property type="nucleotide sequence ID" value="XM_030987901.1"/>
</dbReference>
<protein>
    <submittedName>
        <fullName evidence="10">Uncharacterized protein</fullName>
    </submittedName>
</protein>
<dbReference type="InterPro" id="IPR001881">
    <property type="entry name" value="EGF-like_Ca-bd_dom"/>
</dbReference>
<name>A0A7M7NZB5_STRPU</name>
<dbReference type="PANTHER" id="PTHR24042">
    <property type="entry name" value="NEL HOMOLOG"/>
    <property type="match status" value="1"/>
</dbReference>
<feature type="chain" id="PRO_5029620309" evidence="7">
    <location>
        <begin position="21"/>
        <end position="819"/>
    </location>
</feature>
<accession>A0A7M7NZB5</accession>
<dbReference type="PROSITE" id="PS01187">
    <property type="entry name" value="EGF_CA"/>
    <property type="match status" value="2"/>
</dbReference>
<dbReference type="SUPFAM" id="SSF57196">
    <property type="entry name" value="EGF/Laminin"/>
    <property type="match status" value="2"/>
</dbReference>
<evidence type="ECO:0000256" key="3">
    <source>
        <dbReference type="ARBA" id="ARBA00022737"/>
    </source>
</evidence>
<evidence type="ECO:0000313" key="11">
    <source>
        <dbReference type="Proteomes" id="UP000007110"/>
    </source>
</evidence>
<dbReference type="Pfam" id="PF00093">
    <property type="entry name" value="VWC"/>
    <property type="match status" value="1"/>
</dbReference>
<dbReference type="InterPro" id="IPR049883">
    <property type="entry name" value="NOTCH1_EGF-like"/>
</dbReference>
<feature type="domain" description="VWFC" evidence="9">
    <location>
        <begin position="700"/>
        <end position="758"/>
    </location>
</feature>
<dbReference type="Pfam" id="PF12947">
    <property type="entry name" value="EGF_3"/>
    <property type="match status" value="1"/>
</dbReference>
<dbReference type="InterPro" id="IPR013320">
    <property type="entry name" value="ConA-like_dom_sf"/>
</dbReference>
<evidence type="ECO:0000256" key="5">
    <source>
        <dbReference type="ARBA" id="ARBA00023180"/>
    </source>
</evidence>
<dbReference type="EnsemblMetazoa" id="XM_030987901">
    <property type="protein sequence ID" value="XP_030843761"/>
    <property type="gene ID" value="LOC589496"/>
</dbReference>
<dbReference type="GO" id="GO:0005615">
    <property type="term" value="C:extracellular space"/>
    <property type="evidence" value="ECO:0000318"/>
    <property type="project" value="GO_Central"/>
</dbReference>
<dbReference type="InterPro" id="IPR001007">
    <property type="entry name" value="VWF_dom"/>
</dbReference>
<dbReference type="Gene3D" id="2.10.25.10">
    <property type="entry name" value="Laminin"/>
    <property type="match status" value="6"/>
</dbReference>
<dbReference type="SMART" id="SM00210">
    <property type="entry name" value="TSPN"/>
    <property type="match status" value="1"/>
</dbReference>
<dbReference type="InterPro" id="IPR018097">
    <property type="entry name" value="EGF_Ca-bd_CS"/>
</dbReference>
<feature type="domain" description="EGF-like" evidence="8">
    <location>
        <begin position="561"/>
        <end position="599"/>
    </location>
</feature>
<evidence type="ECO:0000256" key="2">
    <source>
        <dbReference type="ARBA" id="ARBA00022729"/>
    </source>
</evidence>
<dbReference type="Gene3D" id="2.60.120.200">
    <property type="match status" value="1"/>
</dbReference>
<feature type="domain" description="EGF-like" evidence="8">
    <location>
        <begin position="528"/>
        <end position="559"/>
    </location>
</feature>
<keyword evidence="3" id="KW-0677">Repeat</keyword>
<dbReference type="Gene3D" id="2.10.70.10">
    <property type="entry name" value="Complement Module, domain 1"/>
    <property type="match status" value="1"/>
</dbReference>
<feature type="signal peptide" evidence="7">
    <location>
        <begin position="1"/>
        <end position="20"/>
    </location>
</feature>
<keyword evidence="11" id="KW-1185">Reference proteome</keyword>
<dbReference type="SMART" id="SM00214">
    <property type="entry name" value="VWC"/>
    <property type="match status" value="4"/>
</dbReference>
<dbReference type="Pfam" id="PF07645">
    <property type="entry name" value="EGF_CA"/>
    <property type="match status" value="3"/>
</dbReference>
<dbReference type="PROSITE" id="PS00022">
    <property type="entry name" value="EGF_1"/>
    <property type="match status" value="1"/>
</dbReference>
<keyword evidence="2 7" id="KW-0732">Signal</keyword>
<keyword evidence="1 6" id="KW-0245">EGF-like domain</keyword>
<feature type="domain" description="EGF-like" evidence="8">
    <location>
        <begin position="442"/>
        <end position="487"/>
    </location>
</feature>
<sequence>MSTMIGIMVAVCCLFTTVHSIGVDPSLEVDLIQGVYMSAVDSPDVTQVAGHPHSYGPAFNFEGESRTIEANEETYQKLKNLLSGRVPEFTVIATVNQKKRNSGSIMSITVGRIRYMEIFASTRNHEFRLYYTHNGQVLTESIPYPFKAETWYKLAVTVSGSQLKLSVDCQENTTRQIRLPDLDFDKPGLKVYVGQRSDRTYFKGILQDVKLIASAQGFVAQCPYMGRSCPTCAEYHTMVETITRLDNLLHQMELKFQVAEARIDELESCSCVKGCQVNGEHMEHSAQWTEDCLDCTCESGHVSCNPVACAPVYCKNPIYQPGNCCPICKANCTVSGVTYHHGDVFQQKTSRGALQICSVKECNNGGTVTQRQDSVSNMCPTPSCAVSERFTVPGSCCEYCQGTDYCAQGHSCVSPKVCVNTPTSSECLCPTGYLEANGNCTDINECVVSETQPDPHCYEGTLCVNTPGGYQCGCKPGYETVTDTQCRQIDECTAGTDNCDENADCTDTDGSFTCTCQHRYHGDGTYCFPVCSKVCQNGGVCIRPSVCECPPGYEGDACEMDKDECTNGESQCTGQSHCVNLPGSYHCDCDSGYYSQTAHVDYGASCTDIDECETSNTCDKSRLCINDEGSYECRCSAASSCSTACRTDWGKKGNGATWDTHLCQTCTCQVGVVTCTPQVCDCTDPEIDPVCCPMCVAEIQQCLHQSSAITYNHREWWNHDCKDCQCLEGSIKCKPVQCEALNCPSVYTPVDECCPRCQPHNECDLMTPGPKVSSPSTCITDLGVVYSHKERWFLDEDQCTECVCQNGNICCAYNSACAP</sequence>
<dbReference type="GO" id="GO:0005509">
    <property type="term" value="F:calcium ion binding"/>
    <property type="evidence" value="ECO:0007669"/>
    <property type="project" value="InterPro"/>
</dbReference>
<feature type="domain" description="EGF-like" evidence="8">
    <location>
        <begin position="488"/>
        <end position="526"/>
    </location>
</feature>
<dbReference type="PROSITE" id="PS01208">
    <property type="entry name" value="VWFC_1"/>
    <property type="match status" value="1"/>
</dbReference>
<dbReference type="KEGG" id="spu:589496"/>
<evidence type="ECO:0000256" key="7">
    <source>
        <dbReference type="SAM" id="SignalP"/>
    </source>
</evidence>
<dbReference type="FunCoup" id="A0A7M7NZB5">
    <property type="interactions" value="217"/>
</dbReference>
<dbReference type="PROSITE" id="PS01186">
    <property type="entry name" value="EGF_2"/>
    <property type="match status" value="3"/>
</dbReference>
<dbReference type="PROSITE" id="PS00010">
    <property type="entry name" value="ASX_HYDROXYL"/>
    <property type="match status" value="3"/>
</dbReference>
<dbReference type="FunFam" id="2.10.25.10:FF:000005">
    <property type="entry name" value="Fibrillin 2"/>
    <property type="match status" value="1"/>
</dbReference>
<dbReference type="OMA" id="ATCECKT"/>
<evidence type="ECO:0000313" key="10">
    <source>
        <dbReference type="EnsemblMetazoa" id="XP_030843761"/>
    </source>
</evidence>
<dbReference type="InterPro" id="IPR000742">
    <property type="entry name" value="EGF"/>
</dbReference>
<dbReference type="InterPro" id="IPR048287">
    <property type="entry name" value="TSPN-like_N"/>
</dbReference>
<evidence type="ECO:0000259" key="9">
    <source>
        <dbReference type="PROSITE" id="PS50184"/>
    </source>
</evidence>
<dbReference type="PANTHER" id="PTHR24042:SF5">
    <property type="entry name" value="EGF-LIKE CALCIUM-BINDING DOMAIN-CONTAINING PROTEIN"/>
    <property type="match status" value="1"/>
</dbReference>
<dbReference type="GO" id="GO:0008201">
    <property type="term" value="F:heparin binding"/>
    <property type="evidence" value="ECO:0000318"/>
    <property type="project" value="GO_Central"/>
</dbReference>
<dbReference type="PROSITE" id="PS50026">
    <property type="entry name" value="EGF_3"/>
    <property type="match status" value="6"/>
</dbReference>
<keyword evidence="5" id="KW-0325">Glycoprotein</keyword>
<feature type="disulfide bond" evidence="6">
    <location>
        <begin position="549"/>
        <end position="558"/>
    </location>
</feature>
<dbReference type="FunFam" id="2.10.25.10:FF:000038">
    <property type="entry name" value="Fibrillin 2"/>
    <property type="match status" value="1"/>
</dbReference>
<dbReference type="Pfam" id="PF23334">
    <property type="entry name" value="VWC2L_2nd"/>
    <property type="match status" value="1"/>
</dbReference>
<evidence type="ECO:0000256" key="6">
    <source>
        <dbReference type="PROSITE-ProRule" id="PRU00076"/>
    </source>
</evidence>
<dbReference type="InterPro" id="IPR009030">
    <property type="entry name" value="Growth_fac_rcpt_cys_sf"/>
</dbReference>
<dbReference type="Pfam" id="PF13385">
    <property type="entry name" value="Laminin_G_3"/>
    <property type="match status" value="1"/>
</dbReference>
<dbReference type="OrthoDB" id="6516201at2759"/>
<dbReference type="SUPFAM" id="SSF57184">
    <property type="entry name" value="Growth factor receptor domain"/>
    <property type="match status" value="1"/>
</dbReference>
<dbReference type="Gene3D" id="6.20.200.20">
    <property type="match status" value="2"/>
</dbReference>
<dbReference type="CDD" id="cd00054">
    <property type="entry name" value="EGF_CA"/>
    <property type="match status" value="4"/>
</dbReference>
<dbReference type="Pfam" id="PF07974">
    <property type="entry name" value="EGF_2"/>
    <property type="match status" value="1"/>
</dbReference>
<dbReference type="InterPro" id="IPR013111">
    <property type="entry name" value="EGF_extracell"/>
</dbReference>
<dbReference type="SMART" id="SM00181">
    <property type="entry name" value="EGF"/>
    <property type="match status" value="6"/>
</dbReference>
<dbReference type="InterPro" id="IPR051586">
    <property type="entry name" value="PKC-binding_NELL"/>
</dbReference>